<evidence type="ECO:0000313" key="7">
    <source>
        <dbReference type="EMBL" id="SHI14436.1"/>
    </source>
</evidence>
<dbReference type="GO" id="GO:0030246">
    <property type="term" value="F:carbohydrate binding"/>
    <property type="evidence" value="ECO:0007669"/>
    <property type="project" value="UniProtKB-ARBA"/>
</dbReference>
<comment type="subcellular location">
    <subcellularLocation>
        <location evidence="1">Cell envelope</location>
    </subcellularLocation>
</comment>
<dbReference type="GO" id="GO:0030313">
    <property type="term" value="C:cell envelope"/>
    <property type="evidence" value="ECO:0007669"/>
    <property type="project" value="UniProtKB-SubCell"/>
</dbReference>
<feature type="region of interest" description="Disordered" evidence="4">
    <location>
        <begin position="28"/>
        <end position="62"/>
    </location>
</feature>
<keyword evidence="3 5" id="KW-0732">Signal</keyword>
<feature type="domain" description="Periplasmic binding protein" evidence="6">
    <location>
        <begin position="107"/>
        <end position="404"/>
    </location>
</feature>
<keyword evidence="8" id="KW-1185">Reference proteome</keyword>
<dbReference type="PANTHER" id="PTHR46847">
    <property type="entry name" value="D-ALLOSE-BINDING PERIPLASMIC PROTEIN-RELATED"/>
    <property type="match status" value="1"/>
</dbReference>
<dbReference type="InterPro" id="IPR025997">
    <property type="entry name" value="SBP_2_dom"/>
</dbReference>
<dbReference type="OrthoDB" id="9769193at2"/>
<evidence type="ECO:0000313" key="8">
    <source>
        <dbReference type="Proteomes" id="UP000183995"/>
    </source>
</evidence>
<dbReference type="Pfam" id="PF13407">
    <property type="entry name" value="Peripla_BP_4"/>
    <property type="match status" value="1"/>
</dbReference>
<protein>
    <submittedName>
        <fullName evidence="7">Ribose transport system substrate-binding protein</fullName>
    </submittedName>
</protein>
<dbReference type="RefSeq" id="WP_073080033.1">
    <property type="nucleotide sequence ID" value="NZ_FQXV01000010.1"/>
</dbReference>
<feature type="signal peptide" evidence="5">
    <location>
        <begin position="1"/>
        <end position="24"/>
    </location>
</feature>
<dbReference type="InterPro" id="IPR028082">
    <property type="entry name" value="Peripla_BP_I"/>
</dbReference>
<dbReference type="CDD" id="cd01536">
    <property type="entry name" value="PBP1_ABC_sugar_binding-like"/>
    <property type="match status" value="1"/>
</dbReference>
<proteinExistence type="inferred from homology"/>
<feature type="compositionally biased region" description="Low complexity" evidence="4">
    <location>
        <begin position="28"/>
        <end position="59"/>
    </location>
</feature>
<reference evidence="7 8" key="1">
    <citation type="submission" date="2016-11" db="EMBL/GenBank/DDBJ databases">
        <authorList>
            <person name="Jaros S."/>
            <person name="Januszkiewicz K."/>
            <person name="Wedrychowicz H."/>
        </authorList>
    </citation>
    <scope>NUCLEOTIDE SEQUENCE [LARGE SCALE GENOMIC DNA]</scope>
    <source>
        <strain evidence="7 8">DSM 10068</strain>
    </source>
</reference>
<dbReference type="Gene3D" id="3.40.50.2300">
    <property type="match status" value="3"/>
</dbReference>
<dbReference type="EMBL" id="FQXV01000010">
    <property type="protein sequence ID" value="SHI14436.1"/>
    <property type="molecule type" value="Genomic_DNA"/>
</dbReference>
<organism evidence="7 8">
    <name type="scientific">Sporobacter termitidis DSM 10068</name>
    <dbReference type="NCBI Taxonomy" id="1123282"/>
    <lineage>
        <taxon>Bacteria</taxon>
        <taxon>Bacillati</taxon>
        <taxon>Bacillota</taxon>
        <taxon>Clostridia</taxon>
        <taxon>Eubacteriales</taxon>
        <taxon>Oscillospiraceae</taxon>
        <taxon>Sporobacter</taxon>
    </lineage>
</organism>
<evidence type="ECO:0000256" key="3">
    <source>
        <dbReference type="ARBA" id="ARBA00022729"/>
    </source>
</evidence>
<evidence type="ECO:0000256" key="1">
    <source>
        <dbReference type="ARBA" id="ARBA00004196"/>
    </source>
</evidence>
<dbReference type="STRING" id="1123282.SAMN02745823_02745"/>
<accession>A0A1M5YQU1</accession>
<evidence type="ECO:0000256" key="2">
    <source>
        <dbReference type="ARBA" id="ARBA00007639"/>
    </source>
</evidence>
<evidence type="ECO:0000256" key="4">
    <source>
        <dbReference type="SAM" id="MobiDB-lite"/>
    </source>
</evidence>
<dbReference type="AlphaFoldDB" id="A0A1M5YQU1"/>
<sequence>MKKCRKLMALVLAVLMLVAVFASCAGTSNTTSPSASTSATPSSAAPASGETPSASTSSNGNGAEALDKLMSLEDKLPLGGIQASHLDSRASVDKALPFKAHNNPITIGWCSATQSATFFTEMVTSAKAAADKYGYKLNYQVADFDVNKQMTQIENFLTQNVDFLVINAVDIDATSSYYQQAVDKGIPVIVVGPTGGKPEYPIITTVVSASFECGYVVGEYTAEKLYDQFKNTPIKIGALVSRAGDADSNSRCCGLISGYLHKFAELSGKPYPSKWDAVLDGYDFWTECRDSGSGTFENIINFVGYGSAGSTESNAGQPFAADLLTAHPDMNLFFVETATLQPGVMAEIAQHGLTAGEDIYVACGADGEDWTLDEINKGTILCTGTNAPYYTGEGVVDLIHKIVDEGFDANNLPATSYTPTYVISVDNIKQYYDPNRLFAPMLPWDIQTIDQYNAANGG</sequence>
<dbReference type="PROSITE" id="PS51257">
    <property type="entry name" value="PROKAR_LIPOPROTEIN"/>
    <property type="match status" value="1"/>
</dbReference>
<name>A0A1M5YQU1_9FIRM</name>
<evidence type="ECO:0000256" key="5">
    <source>
        <dbReference type="SAM" id="SignalP"/>
    </source>
</evidence>
<comment type="similarity">
    <text evidence="2">Belongs to the bacterial solute-binding protein 2 family.</text>
</comment>
<feature type="chain" id="PRO_5039464450" evidence="5">
    <location>
        <begin position="25"/>
        <end position="458"/>
    </location>
</feature>
<dbReference type="Proteomes" id="UP000183995">
    <property type="component" value="Unassembled WGS sequence"/>
</dbReference>
<evidence type="ECO:0000259" key="6">
    <source>
        <dbReference type="Pfam" id="PF13407"/>
    </source>
</evidence>
<dbReference type="SUPFAM" id="SSF53822">
    <property type="entry name" value="Periplasmic binding protein-like I"/>
    <property type="match status" value="1"/>
</dbReference>
<gene>
    <name evidence="7" type="ORF">SAMN02745823_02745</name>
</gene>
<dbReference type="PANTHER" id="PTHR46847:SF1">
    <property type="entry name" value="D-ALLOSE-BINDING PERIPLASMIC PROTEIN-RELATED"/>
    <property type="match status" value="1"/>
</dbReference>